<name>A0ABX7Q0E6_9BACT</name>
<sequence length="52" mass="5570">MDTKTECPFCGGEMITLIEDGRQFCCMCGDCYAQGPTASTKAGAAEAWNERA</sequence>
<organism evidence="1 2">
    <name type="scientific">Geobacter benzoatilyticus</name>
    <dbReference type="NCBI Taxonomy" id="2815309"/>
    <lineage>
        <taxon>Bacteria</taxon>
        <taxon>Pseudomonadati</taxon>
        <taxon>Thermodesulfobacteriota</taxon>
        <taxon>Desulfuromonadia</taxon>
        <taxon>Geobacterales</taxon>
        <taxon>Geobacteraceae</taxon>
        <taxon>Geobacter</taxon>
    </lineage>
</organism>
<dbReference type="Proteomes" id="UP000663651">
    <property type="component" value="Chromosome"/>
</dbReference>
<gene>
    <name evidence="1" type="ORF">JZM60_09525</name>
</gene>
<keyword evidence="2" id="KW-1185">Reference proteome</keyword>
<evidence type="ECO:0000313" key="2">
    <source>
        <dbReference type="Proteomes" id="UP000663651"/>
    </source>
</evidence>
<proteinExistence type="predicted"/>
<dbReference type="InterPro" id="IPR019908">
    <property type="entry name" value="Toxin_RalR"/>
</dbReference>
<dbReference type="NCBIfam" id="TIGR03655">
    <property type="entry name" value="anti_R_Lar"/>
    <property type="match status" value="1"/>
</dbReference>
<evidence type="ECO:0000313" key="1">
    <source>
        <dbReference type="EMBL" id="QSV44416.1"/>
    </source>
</evidence>
<protein>
    <submittedName>
        <fullName evidence="1">Lar family restriction alleviation protein</fullName>
    </submittedName>
</protein>
<dbReference type="RefSeq" id="WP_207162073.1">
    <property type="nucleotide sequence ID" value="NZ_CP071382.1"/>
</dbReference>
<dbReference type="Pfam" id="PF14354">
    <property type="entry name" value="Lar_restr_allev"/>
    <property type="match status" value="1"/>
</dbReference>
<accession>A0ABX7Q0E6</accession>
<dbReference type="EMBL" id="CP071382">
    <property type="protein sequence ID" value="QSV44416.1"/>
    <property type="molecule type" value="Genomic_DNA"/>
</dbReference>
<reference evidence="1 2" key="1">
    <citation type="submission" date="2021-03" db="EMBL/GenBank/DDBJ databases">
        <title>Geobacter metallireducens gen. nov. sp. nov., a microorganism capable of coupling the complete oxidation of organic compounds to the reduction of iron and other metals.</title>
        <authorList>
            <person name="Li Y."/>
        </authorList>
    </citation>
    <scope>NUCLEOTIDE SEQUENCE [LARGE SCALE GENOMIC DNA]</scope>
    <source>
        <strain evidence="1 2">Jerry-YX</strain>
    </source>
</reference>